<dbReference type="EMBL" id="SJPZ01000002">
    <property type="protein sequence ID" value="TWU62322.1"/>
    <property type="molecule type" value="Genomic_DNA"/>
</dbReference>
<keyword evidence="3" id="KW-0328">Glycosyltransferase</keyword>
<dbReference type="InterPro" id="IPR038731">
    <property type="entry name" value="RgtA/B/C-like"/>
</dbReference>
<dbReference type="Proteomes" id="UP000316476">
    <property type="component" value="Unassembled WGS sequence"/>
</dbReference>
<keyword evidence="2" id="KW-1003">Cell membrane</keyword>
<feature type="transmembrane region" description="Helical" evidence="8">
    <location>
        <begin position="21"/>
        <end position="41"/>
    </location>
</feature>
<comment type="subcellular location">
    <subcellularLocation>
        <location evidence="1">Cell membrane</location>
        <topology evidence="1">Multi-pass membrane protein</topology>
    </subcellularLocation>
</comment>
<protein>
    <recommendedName>
        <fullName evidence="9">Glycosyltransferase RgtA/B/C/D-like domain-containing protein</fullName>
    </recommendedName>
</protein>
<dbReference type="GO" id="GO:0009103">
    <property type="term" value="P:lipopolysaccharide biosynthetic process"/>
    <property type="evidence" value="ECO:0007669"/>
    <property type="project" value="UniProtKB-ARBA"/>
</dbReference>
<keyword evidence="4" id="KW-0808">Transferase</keyword>
<feature type="transmembrane region" description="Helical" evidence="8">
    <location>
        <begin position="427"/>
        <end position="446"/>
    </location>
</feature>
<dbReference type="GO" id="GO:0005886">
    <property type="term" value="C:plasma membrane"/>
    <property type="evidence" value="ECO:0007669"/>
    <property type="project" value="UniProtKB-SubCell"/>
</dbReference>
<feature type="transmembrane region" description="Helical" evidence="8">
    <location>
        <begin position="260"/>
        <end position="278"/>
    </location>
</feature>
<dbReference type="AlphaFoldDB" id="A0A5C6FME8"/>
<evidence type="ECO:0000256" key="7">
    <source>
        <dbReference type="ARBA" id="ARBA00023136"/>
    </source>
</evidence>
<dbReference type="PANTHER" id="PTHR33908:SF11">
    <property type="entry name" value="MEMBRANE PROTEIN"/>
    <property type="match status" value="1"/>
</dbReference>
<evidence type="ECO:0000256" key="2">
    <source>
        <dbReference type="ARBA" id="ARBA00022475"/>
    </source>
</evidence>
<feature type="transmembrane region" description="Helical" evidence="8">
    <location>
        <begin position="362"/>
        <end position="387"/>
    </location>
</feature>
<evidence type="ECO:0000256" key="4">
    <source>
        <dbReference type="ARBA" id="ARBA00022679"/>
    </source>
</evidence>
<comment type="caution">
    <text evidence="10">The sequence shown here is derived from an EMBL/GenBank/DDBJ whole genome shotgun (WGS) entry which is preliminary data.</text>
</comment>
<gene>
    <name evidence="10" type="ORF">V7x_40510</name>
</gene>
<evidence type="ECO:0000256" key="8">
    <source>
        <dbReference type="SAM" id="Phobius"/>
    </source>
</evidence>
<evidence type="ECO:0000256" key="1">
    <source>
        <dbReference type="ARBA" id="ARBA00004651"/>
    </source>
</evidence>
<sequence length="676" mass="74559">MCWVFWSSTWRARGVGVQSRFIVGCVAGLLAIQASLLTYSARVHSPTWDEVGHLAAGISHWEFGRFELYSVNPPLLRTIAAAPVVAWFEPKMDWNFYRSDPAIRSEVFLGRRMMELNGEDSLDFFFAARLAVIPVALLGGLVCFLWSSELFGTGCGLLAQTLWTFSPNVLAYGSVITPDLASAVALLVCCYIFWRWMRDSSWGNGLALGVSMAVAVLVKSVWLLLPLLLAGLWFLALLYRRFAHRGSALARAEVQRQAGQLVAAGMAAILLVNVFYGFRGTLKPLGQFQFHSRVLAGPPECEDCGPAPGNLFESSLLAGVPVPLPENLVQGIDIQERDFERGFTEPAWRSYLFGEWKFGGWWYYYLVGLAVKVPIVFWVFAAASTIAGFAGKLCPDVKLAALCLWGPSLIFLVVVSMHTGMSRYVRYALPVLPALLVWGSGVGVLLSRQSKWANGFVAAGCLWLVVGVLGTGPHWLSYFNEFAGGTRGGSRLLCDSNIDWGQDLTYLKEWLDENPEAATDLRLAYFGSFDPKDIGIEYELPAPLYPQSEGSDATAQYFSGPRPGWYAISVNYVLGHLMPVPDGQGRFLFQSQPVFEYFSQFEPVARLGGSIFVYHLRDHEVNEFRVARGMVPIVSASDDGAVGMTSGGQQQMAMLLTELKDGDDGRQESAMHESLR</sequence>
<feature type="transmembrane region" description="Helical" evidence="8">
    <location>
        <begin position="453"/>
        <end position="476"/>
    </location>
</feature>
<dbReference type="GO" id="GO:0016763">
    <property type="term" value="F:pentosyltransferase activity"/>
    <property type="evidence" value="ECO:0007669"/>
    <property type="project" value="TreeGrafter"/>
</dbReference>
<reference evidence="10 11" key="1">
    <citation type="submission" date="2019-02" db="EMBL/GenBank/DDBJ databases">
        <title>Deep-cultivation of Planctomycetes and their phenomic and genomic characterization uncovers novel biology.</title>
        <authorList>
            <person name="Wiegand S."/>
            <person name="Jogler M."/>
            <person name="Boedeker C."/>
            <person name="Pinto D."/>
            <person name="Vollmers J."/>
            <person name="Rivas-Marin E."/>
            <person name="Kohn T."/>
            <person name="Peeters S.H."/>
            <person name="Heuer A."/>
            <person name="Rast P."/>
            <person name="Oberbeckmann S."/>
            <person name="Bunk B."/>
            <person name="Jeske O."/>
            <person name="Meyerdierks A."/>
            <person name="Storesund J.E."/>
            <person name="Kallscheuer N."/>
            <person name="Luecker S."/>
            <person name="Lage O.M."/>
            <person name="Pohl T."/>
            <person name="Merkel B.J."/>
            <person name="Hornburger P."/>
            <person name="Mueller R.-W."/>
            <person name="Bruemmer F."/>
            <person name="Labrenz M."/>
            <person name="Spormann A.M."/>
            <person name="Op Den Camp H."/>
            <person name="Overmann J."/>
            <person name="Amann R."/>
            <person name="Jetten M.S.M."/>
            <person name="Mascher T."/>
            <person name="Medema M.H."/>
            <person name="Devos D.P."/>
            <person name="Kaster A.-K."/>
            <person name="Ovreas L."/>
            <person name="Rohde M."/>
            <person name="Galperin M.Y."/>
            <person name="Jogler C."/>
        </authorList>
    </citation>
    <scope>NUCLEOTIDE SEQUENCE [LARGE SCALE GENOMIC DNA]</scope>
    <source>
        <strain evidence="10 11">V7</strain>
    </source>
</reference>
<dbReference type="Pfam" id="PF13231">
    <property type="entry name" value="PMT_2"/>
    <property type="match status" value="1"/>
</dbReference>
<evidence type="ECO:0000256" key="6">
    <source>
        <dbReference type="ARBA" id="ARBA00022989"/>
    </source>
</evidence>
<accession>A0A5C6FME8</accession>
<proteinExistence type="predicted"/>
<feature type="transmembrane region" description="Helical" evidence="8">
    <location>
        <begin position="124"/>
        <end position="148"/>
    </location>
</feature>
<feature type="transmembrane region" description="Helical" evidence="8">
    <location>
        <begin position="399"/>
        <end position="421"/>
    </location>
</feature>
<dbReference type="PANTHER" id="PTHR33908">
    <property type="entry name" value="MANNOSYLTRANSFERASE YKCB-RELATED"/>
    <property type="match status" value="1"/>
</dbReference>
<feature type="domain" description="Glycosyltransferase RgtA/B/C/D-like" evidence="9">
    <location>
        <begin position="126"/>
        <end position="242"/>
    </location>
</feature>
<dbReference type="OrthoDB" id="224989at2"/>
<evidence type="ECO:0000313" key="10">
    <source>
        <dbReference type="EMBL" id="TWU62322.1"/>
    </source>
</evidence>
<dbReference type="InterPro" id="IPR050297">
    <property type="entry name" value="LipidA_mod_glycosyltrf_83"/>
</dbReference>
<organism evidence="10 11">
    <name type="scientific">Crateriforma conspicua</name>
    <dbReference type="NCBI Taxonomy" id="2527996"/>
    <lineage>
        <taxon>Bacteria</taxon>
        <taxon>Pseudomonadati</taxon>
        <taxon>Planctomycetota</taxon>
        <taxon>Planctomycetia</taxon>
        <taxon>Planctomycetales</taxon>
        <taxon>Planctomycetaceae</taxon>
        <taxon>Crateriforma</taxon>
    </lineage>
</organism>
<name>A0A5C6FME8_9PLAN</name>
<evidence type="ECO:0000256" key="3">
    <source>
        <dbReference type="ARBA" id="ARBA00022676"/>
    </source>
</evidence>
<keyword evidence="5 8" id="KW-0812">Transmembrane</keyword>
<evidence type="ECO:0000259" key="9">
    <source>
        <dbReference type="Pfam" id="PF13231"/>
    </source>
</evidence>
<keyword evidence="6 8" id="KW-1133">Transmembrane helix</keyword>
<feature type="transmembrane region" description="Helical" evidence="8">
    <location>
        <begin position="169"/>
        <end position="194"/>
    </location>
</feature>
<feature type="transmembrane region" description="Helical" evidence="8">
    <location>
        <begin position="206"/>
        <end position="239"/>
    </location>
</feature>
<evidence type="ECO:0000313" key="11">
    <source>
        <dbReference type="Proteomes" id="UP000316476"/>
    </source>
</evidence>
<keyword evidence="7 8" id="KW-0472">Membrane</keyword>
<evidence type="ECO:0000256" key="5">
    <source>
        <dbReference type="ARBA" id="ARBA00022692"/>
    </source>
</evidence>